<dbReference type="RefSeq" id="WP_127609362.1">
    <property type="nucleotide sequence ID" value="NZ_JARTHJ010000028.1"/>
</dbReference>
<organism evidence="1 2">
    <name type="scientific">Paenibacillus validus</name>
    <dbReference type="NCBI Taxonomy" id="44253"/>
    <lineage>
        <taxon>Bacteria</taxon>
        <taxon>Bacillati</taxon>
        <taxon>Bacillota</taxon>
        <taxon>Bacilli</taxon>
        <taxon>Bacillales</taxon>
        <taxon>Paenibacillaceae</taxon>
        <taxon>Paenibacillus</taxon>
    </lineage>
</organism>
<evidence type="ECO:0000313" key="2">
    <source>
        <dbReference type="Proteomes" id="UP000450917"/>
    </source>
</evidence>
<sequence>MSSSKCVSQQIQYLILSSIFDDPDYQSSGIAARNLLVILCENKAKWLQVGVERANKSFEKRIRWALSALVKSHALQCSGNGTYRMGKQFHEVLKELTYDLCEKLEVQLDFCGLGCEEMEQLSTNRERLMKSLENGTVAIRILESERDKQLHLFTAEQVTRLARHSVGLQIYSYA</sequence>
<gene>
    <name evidence="1" type="ORF">GNP93_01270</name>
</gene>
<dbReference type="EMBL" id="WNZX01000001">
    <property type="protein sequence ID" value="MUG69296.1"/>
    <property type="molecule type" value="Genomic_DNA"/>
</dbReference>
<protein>
    <submittedName>
        <fullName evidence="1">Uncharacterized protein</fullName>
    </submittedName>
</protein>
<dbReference type="AlphaFoldDB" id="A0A7X3CR23"/>
<keyword evidence="2" id="KW-1185">Reference proteome</keyword>
<evidence type="ECO:0000313" key="1">
    <source>
        <dbReference type="EMBL" id="MUG69296.1"/>
    </source>
</evidence>
<accession>A0A7X3CR23</accession>
<comment type="caution">
    <text evidence="1">The sequence shown here is derived from an EMBL/GenBank/DDBJ whole genome shotgun (WGS) entry which is preliminary data.</text>
</comment>
<name>A0A7X3CR23_9BACL</name>
<reference evidence="1 2" key="1">
    <citation type="submission" date="2019-11" db="EMBL/GenBank/DDBJ databases">
        <title>Draft genome sequences of five Paenibacillus species of dairy origin.</title>
        <authorList>
            <person name="Olajide A.M."/>
            <person name="Chen S."/>
            <person name="Lapointe G."/>
        </authorList>
    </citation>
    <scope>NUCLEOTIDE SEQUENCE [LARGE SCALE GENOMIC DNA]</scope>
    <source>
        <strain evidence="1 2">2CS3</strain>
    </source>
</reference>
<dbReference type="Proteomes" id="UP000450917">
    <property type="component" value="Unassembled WGS sequence"/>
</dbReference>
<proteinExistence type="predicted"/>